<name>A0A2M7SFQ7_9BACT</name>
<proteinExistence type="predicted"/>
<accession>A0A2M7SFQ7</accession>
<comment type="caution">
    <text evidence="1">The sequence shown here is derived from an EMBL/GenBank/DDBJ whole genome shotgun (WGS) entry which is preliminary data.</text>
</comment>
<evidence type="ECO:0000313" key="1">
    <source>
        <dbReference type="EMBL" id="PIZ18301.1"/>
    </source>
</evidence>
<reference evidence="2" key="1">
    <citation type="submission" date="2017-09" db="EMBL/GenBank/DDBJ databases">
        <title>Depth-based differentiation of microbial function through sediment-hosted aquifers and enrichment of novel symbionts in the deep terrestrial subsurface.</title>
        <authorList>
            <person name="Probst A.J."/>
            <person name="Ladd B."/>
            <person name="Jarett J.K."/>
            <person name="Geller-Mcgrath D.E."/>
            <person name="Sieber C.M.K."/>
            <person name="Emerson J.B."/>
            <person name="Anantharaman K."/>
            <person name="Thomas B.C."/>
            <person name="Malmstrom R."/>
            <person name="Stieglmeier M."/>
            <person name="Klingl A."/>
            <person name="Woyke T."/>
            <person name="Ryan C.M."/>
            <person name="Banfield J.F."/>
        </authorList>
    </citation>
    <scope>NUCLEOTIDE SEQUENCE [LARGE SCALE GENOMIC DNA]</scope>
</reference>
<evidence type="ECO:0000313" key="2">
    <source>
        <dbReference type="Proteomes" id="UP000229307"/>
    </source>
</evidence>
<dbReference type="Proteomes" id="UP000229307">
    <property type="component" value="Unassembled WGS sequence"/>
</dbReference>
<gene>
    <name evidence="1" type="ORF">COY52_00165</name>
</gene>
<organism evidence="1 2">
    <name type="scientific">Candidatus Desantisbacteria bacterium CG_4_10_14_0_8_um_filter_48_22</name>
    <dbReference type="NCBI Taxonomy" id="1974543"/>
    <lineage>
        <taxon>Bacteria</taxon>
        <taxon>Candidatus Desantisiibacteriota</taxon>
    </lineage>
</organism>
<sequence>MKIMRPKTAEKLQGYLDLLQYLADNKKVTVKYPEVVLGIEALQLYEEELLSGEKAEMLKKVKDQLVSVAGKEKEVVLLPGSTHPSVMPPSDMIRIYAFDLLTKFKATDRLQELKDIYDRTDRKPLKSLMKRDIDILEKTFQPTRLE</sequence>
<dbReference type="AlphaFoldDB" id="A0A2M7SFQ7"/>
<protein>
    <submittedName>
        <fullName evidence="1">Uncharacterized protein</fullName>
    </submittedName>
</protein>
<dbReference type="EMBL" id="PFMR01000005">
    <property type="protein sequence ID" value="PIZ18301.1"/>
    <property type="molecule type" value="Genomic_DNA"/>
</dbReference>